<dbReference type="Gene3D" id="3.40.366.10">
    <property type="entry name" value="Malonyl-Coenzyme A Acyl Carrier Protein, domain 2"/>
    <property type="match status" value="2"/>
</dbReference>
<dbReference type="GO" id="GO:0044550">
    <property type="term" value="P:secondary metabolite biosynthetic process"/>
    <property type="evidence" value="ECO:0007669"/>
    <property type="project" value="TreeGrafter"/>
</dbReference>
<feature type="region of interest" description="Disordered" evidence="6">
    <location>
        <begin position="1604"/>
        <end position="1647"/>
    </location>
</feature>
<dbReference type="InterPro" id="IPR029058">
    <property type="entry name" value="AB_hydrolase_fold"/>
</dbReference>
<feature type="region of interest" description="Disordered" evidence="6">
    <location>
        <begin position="1730"/>
        <end position="1762"/>
    </location>
</feature>
<evidence type="ECO:0000256" key="5">
    <source>
        <dbReference type="PROSITE-ProRule" id="PRU01363"/>
    </source>
</evidence>
<dbReference type="FunFam" id="3.40.50.1820:FF:000116">
    <property type="entry name" value="Sterigmatocystin biosynthesis polyketide synthase"/>
    <property type="match status" value="1"/>
</dbReference>
<dbReference type="SUPFAM" id="SSF53474">
    <property type="entry name" value="alpha/beta-Hydrolases"/>
    <property type="match status" value="1"/>
</dbReference>
<dbReference type="InterPro" id="IPR042104">
    <property type="entry name" value="PKS_dehydratase_sf"/>
</dbReference>
<dbReference type="Gene3D" id="3.40.50.1820">
    <property type="entry name" value="alpha/beta hydrolase"/>
    <property type="match status" value="1"/>
</dbReference>
<dbReference type="FunFam" id="1.10.1200.10:FF:000011">
    <property type="entry name" value="Sterigmatocystin biosynthesis polyketide synthase"/>
    <property type="match status" value="1"/>
</dbReference>
<dbReference type="Pfam" id="PF00109">
    <property type="entry name" value="ketoacyl-synt"/>
    <property type="match status" value="1"/>
</dbReference>
<dbReference type="SUPFAM" id="SSF47336">
    <property type="entry name" value="ACP-like"/>
    <property type="match status" value="2"/>
</dbReference>
<keyword evidence="3" id="KW-0808">Transferase</keyword>
<dbReference type="Pfam" id="PF02801">
    <property type="entry name" value="Ketoacyl-synt_C"/>
    <property type="match status" value="1"/>
</dbReference>
<protein>
    <recommendedName>
        <fullName evidence="12">Polyketide synthase</fullName>
    </recommendedName>
</protein>
<feature type="region of interest" description="Disordered" evidence="6">
    <location>
        <begin position="1836"/>
        <end position="1859"/>
    </location>
</feature>
<dbReference type="Gene3D" id="3.40.47.10">
    <property type="match status" value="1"/>
</dbReference>
<dbReference type="InterPro" id="IPR001227">
    <property type="entry name" value="Ac_transferase_dom_sf"/>
</dbReference>
<evidence type="ECO:0000256" key="6">
    <source>
        <dbReference type="SAM" id="MobiDB-lite"/>
    </source>
</evidence>
<accession>A0A5N6U2G1</accession>
<feature type="compositionally biased region" description="Polar residues" evidence="6">
    <location>
        <begin position="1738"/>
        <end position="1747"/>
    </location>
</feature>
<feature type="region of interest" description="N-terminal hotdog fold" evidence="5">
    <location>
        <begin position="1287"/>
        <end position="1421"/>
    </location>
</feature>
<evidence type="ECO:0000313" key="10">
    <source>
        <dbReference type="EMBL" id="KAE8152732.1"/>
    </source>
</evidence>
<dbReference type="InterPro" id="IPR014030">
    <property type="entry name" value="Ketoacyl_synth_N"/>
</dbReference>
<dbReference type="NCBIfam" id="TIGR04532">
    <property type="entry name" value="PT_fungal_PKS"/>
    <property type="match status" value="1"/>
</dbReference>
<dbReference type="PROSITE" id="PS00606">
    <property type="entry name" value="KS3_1"/>
    <property type="match status" value="1"/>
</dbReference>
<dbReference type="Pfam" id="PF00975">
    <property type="entry name" value="Thioesterase"/>
    <property type="match status" value="1"/>
</dbReference>
<dbReference type="InterPro" id="IPR016035">
    <property type="entry name" value="Acyl_Trfase/lysoPLipase"/>
</dbReference>
<dbReference type="Pfam" id="PF00698">
    <property type="entry name" value="Acyl_transf_1"/>
    <property type="match status" value="1"/>
</dbReference>
<dbReference type="GO" id="GO:0004312">
    <property type="term" value="F:fatty acid synthase activity"/>
    <property type="evidence" value="ECO:0007669"/>
    <property type="project" value="TreeGrafter"/>
</dbReference>
<dbReference type="Gene3D" id="3.30.70.3290">
    <property type="match status" value="1"/>
</dbReference>
<feature type="domain" description="Carrier" evidence="7">
    <location>
        <begin position="1643"/>
        <end position="1720"/>
    </location>
</feature>
<dbReference type="InterPro" id="IPR020806">
    <property type="entry name" value="PKS_PP-bd"/>
</dbReference>
<proteinExistence type="predicted"/>
<dbReference type="InterPro" id="IPR020841">
    <property type="entry name" value="PKS_Beta-ketoAc_synthase_dom"/>
</dbReference>
<dbReference type="InterPro" id="IPR016039">
    <property type="entry name" value="Thiolase-like"/>
</dbReference>
<evidence type="ECO:0000259" key="9">
    <source>
        <dbReference type="PROSITE" id="PS52019"/>
    </source>
</evidence>
<dbReference type="SMART" id="SM00825">
    <property type="entry name" value="PKS_KS"/>
    <property type="match status" value="1"/>
</dbReference>
<dbReference type="EMBL" id="ML742048">
    <property type="protein sequence ID" value="KAE8152732.1"/>
    <property type="molecule type" value="Genomic_DNA"/>
</dbReference>
<dbReference type="Pfam" id="PF00550">
    <property type="entry name" value="PP-binding"/>
    <property type="match status" value="2"/>
</dbReference>
<feature type="compositionally biased region" description="Low complexity" evidence="6">
    <location>
        <begin position="1619"/>
        <end position="1637"/>
    </location>
</feature>
<dbReference type="InterPro" id="IPR049551">
    <property type="entry name" value="PKS_DH_C"/>
</dbReference>
<dbReference type="SMART" id="SM00827">
    <property type="entry name" value="PKS_AT"/>
    <property type="match status" value="1"/>
</dbReference>
<dbReference type="InterPro" id="IPR009081">
    <property type="entry name" value="PP-bd_ACP"/>
</dbReference>
<dbReference type="InterPro" id="IPR014031">
    <property type="entry name" value="Ketoacyl_synth_C"/>
</dbReference>
<reference evidence="10 11" key="1">
    <citation type="submission" date="2019-04" db="EMBL/GenBank/DDBJ databases">
        <title>Friends and foes A comparative genomics study of 23 Aspergillus species from section Flavi.</title>
        <authorList>
            <consortium name="DOE Joint Genome Institute"/>
            <person name="Kjaerbolling I."/>
            <person name="Vesth T."/>
            <person name="Frisvad J.C."/>
            <person name="Nybo J.L."/>
            <person name="Theobald S."/>
            <person name="Kildgaard S."/>
            <person name="Isbrandt T."/>
            <person name="Kuo A."/>
            <person name="Sato A."/>
            <person name="Lyhne E.K."/>
            <person name="Kogle M.E."/>
            <person name="Wiebenga A."/>
            <person name="Kun R.S."/>
            <person name="Lubbers R.J."/>
            <person name="Makela M.R."/>
            <person name="Barry K."/>
            <person name="Chovatia M."/>
            <person name="Clum A."/>
            <person name="Daum C."/>
            <person name="Haridas S."/>
            <person name="He G."/>
            <person name="LaButti K."/>
            <person name="Lipzen A."/>
            <person name="Mondo S."/>
            <person name="Riley R."/>
            <person name="Salamov A."/>
            <person name="Simmons B.A."/>
            <person name="Magnuson J.K."/>
            <person name="Henrissat B."/>
            <person name="Mortensen U.H."/>
            <person name="Larsen T.O."/>
            <person name="Devries R.P."/>
            <person name="Grigoriev I.V."/>
            <person name="Machida M."/>
            <person name="Baker S.E."/>
            <person name="Andersen M.R."/>
        </authorList>
    </citation>
    <scope>NUCLEOTIDE SEQUENCE [LARGE SCALE GENOMIC DNA]</scope>
    <source>
        <strain evidence="10 11">IBT 18842</strain>
    </source>
</reference>
<dbReference type="PROSITE" id="PS52019">
    <property type="entry name" value="PKS_MFAS_DH"/>
    <property type="match status" value="1"/>
</dbReference>
<dbReference type="InterPro" id="IPR036736">
    <property type="entry name" value="ACP-like_sf"/>
</dbReference>
<feature type="active site" description="Proton acceptor; for dehydratase activity" evidence="5">
    <location>
        <position position="1319"/>
    </location>
</feature>
<dbReference type="InterPro" id="IPR050091">
    <property type="entry name" value="PKS_NRPS_Biosynth_Enz"/>
</dbReference>
<evidence type="ECO:0000259" key="8">
    <source>
        <dbReference type="PROSITE" id="PS52004"/>
    </source>
</evidence>
<dbReference type="GO" id="GO:0031177">
    <property type="term" value="F:phosphopantetheine binding"/>
    <property type="evidence" value="ECO:0007669"/>
    <property type="project" value="InterPro"/>
</dbReference>
<dbReference type="CDD" id="cd00833">
    <property type="entry name" value="PKS"/>
    <property type="match status" value="1"/>
</dbReference>
<keyword evidence="2" id="KW-0597">Phosphoprotein</keyword>
<dbReference type="FunFam" id="3.40.366.10:FF:000002">
    <property type="entry name" value="Probable polyketide synthase 2"/>
    <property type="match status" value="1"/>
</dbReference>
<dbReference type="OrthoDB" id="329835at2759"/>
<evidence type="ECO:0000256" key="3">
    <source>
        <dbReference type="ARBA" id="ARBA00022679"/>
    </source>
</evidence>
<dbReference type="InterPro" id="IPR001031">
    <property type="entry name" value="Thioesterase"/>
</dbReference>
<feature type="compositionally biased region" description="Low complexity" evidence="6">
    <location>
        <begin position="1844"/>
        <end position="1859"/>
    </location>
</feature>
<feature type="domain" description="PKS/mFAS DH" evidence="9">
    <location>
        <begin position="1287"/>
        <end position="1595"/>
    </location>
</feature>
<evidence type="ECO:0000256" key="4">
    <source>
        <dbReference type="ARBA" id="ARBA00022737"/>
    </source>
</evidence>
<dbReference type="FunFam" id="3.10.129.110:FF:000001">
    <property type="entry name" value="Sterigmatocystin biosynthesis polyketide synthase"/>
    <property type="match status" value="1"/>
</dbReference>
<dbReference type="Pfam" id="PF22621">
    <property type="entry name" value="CurL-like_PKS_C"/>
    <property type="match status" value="1"/>
</dbReference>
<evidence type="ECO:0000256" key="2">
    <source>
        <dbReference type="ARBA" id="ARBA00022553"/>
    </source>
</evidence>
<dbReference type="InterPro" id="IPR030918">
    <property type="entry name" value="PT_fungal_PKS"/>
</dbReference>
<keyword evidence="4" id="KW-0677">Repeat</keyword>
<dbReference type="SMART" id="SM00823">
    <property type="entry name" value="PKS_PP"/>
    <property type="match status" value="2"/>
</dbReference>
<organism evidence="10 11">
    <name type="scientific">Aspergillus avenaceus</name>
    <dbReference type="NCBI Taxonomy" id="36643"/>
    <lineage>
        <taxon>Eukaryota</taxon>
        <taxon>Fungi</taxon>
        <taxon>Dikarya</taxon>
        <taxon>Ascomycota</taxon>
        <taxon>Pezizomycotina</taxon>
        <taxon>Eurotiomycetes</taxon>
        <taxon>Eurotiomycetidae</taxon>
        <taxon>Eurotiales</taxon>
        <taxon>Aspergillaceae</taxon>
        <taxon>Aspergillus</taxon>
        <taxon>Aspergillus subgen. Circumdati</taxon>
    </lineage>
</organism>
<dbReference type="SUPFAM" id="SSF52151">
    <property type="entry name" value="FabD/lysophospholipase-like"/>
    <property type="match status" value="2"/>
</dbReference>
<dbReference type="PANTHER" id="PTHR43775:SF37">
    <property type="entry name" value="SI:DKEY-61P9.11"/>
    <property type="match status" value="1"/>
</dbReference>
<dbReference type="Gene3D" id="1.10.1200.10">
    <property type="entry name" value="ACP-like"/>
    <property type="match status" value="2"/>
</dbReference>
<dbReference type="PROSITE" id="PS50075">
    <property type="entry name" value="CARRIER"/>
    <property type="match status" value="2"/>
</dbReference>
<dbReference type="GO" id="GO:0004315">
    <property type="term" value="F:3-oxoacyl-[acyl-carrier-protein] synthase activity"/>
    <property type="evidence" value="ECO:0007669"/>
    <property type="project" value="InterPro"/>
</dbReference>
<feature type="region of interest" description="C-terminal hotdog fold" evidence="5">
    <location>
        <begin position="1449"/>
        <end position="1595"/>
    </location>
</feature>
<dbReference type="PANTHER" id="PTHR43775">
    <property type="entry name" value="FATTY ACID SYNTHASE"/>
    <property type="match status" value="1"/>
</dbReference>
<evidence type="ECO:0008006" key="12">
    <source>
        <dbReference type="Google" id="ProtNLM"/>
    </source>
</evidence>
<dbReference type="GO" id="GO:0006633">
    <property type="term" value="P:fatty acid biosynthetic process"/>
    <property type="evidence" value="ECO:0007669"/>
    <property type="project" value="InterPro"/>
</dbReference>
<name>A0A5N6U2G1_ASPAV</name>
<keyword evidence="1" id="KW-0596">Phosphopantetheine</keyword>
<evidence type="ECO:0000259" key="7">
    <source>
        <dbReference type="PROSITE" id="PS50075"/>
    </source>
</evidence>
<keyword evidence="11" id="KW-1185">Reference proteome</keyword>
<dbReference type="PROSITE" id="PS52004">
    <property type="entry name" value="KS3_2"/>
    <property type="match status" value="1"/>
</dbReference>
<feature type="domain" description="Carrier" evidence="7">
    <location>
        <begin position="1762"/>
        <end position="1836"/>
    </location>
</feature>
<sequence length="2131" mass="232212">MKAFLFTDQLVDGQQNIPSAKRITGPSILLSAFLMKTHAALREEISFLPGVCRAQLPPFNSVIDLIERLRAQQVKRIEVSVALLCVYQLSLFIQLVEANPDRFPTNDDVLLGHGPGLLSAAAVACSSTMMEFVDIAVEAVRLAFRAGAVMTKASGSLEQPENNHSSGFAIQGSLEDVSRELDAIQDELDIPKPSRAYVSLADKGTCVVSGHESRLAFLKSRLRGRSVQKVVTPIPGLWNASHLYNEDDVAEVLRRRGAALSGIRSPCRPIISSRTGKVFESMSGQALFEQAVHDILRETVRWDLMQQELADLVLENEDSSIELVALSGEQAVASLSEAVQSQGRGKPVVTHPMSQSLPSKILEDPTHPSARDKIAIVGFSGRFPGAPDVEALWKVLEEGRDMHRAIPADRFPVETHYDPTGKTNNTSHTPYGCFIDEPGLFDPRFFNMSPREATQTDPMHRLAIVTAYEAMEMSGFVLNGTPATMADRVGTFYGQTCDDWREVNASQNIETYFIPGGVRAFAPGRINYHFGFRGPSYSVDTACSSSFAALQVACTALKAGDCDTALAGGVNVLTAPDIFAGLSRGQFLSKTGSCKTWDQGADGYCRADAVNSIILKRLDDAVADKDPIFGVILASATNHCADAVSITNPHSGNQAELYETILHSAGVSPVDVSYVEMHGTGTQTGDLAETRSVTSIFAPKGARTESETMYIGALKSNIGHSEAAAGVSSLIKVLMMMEKQAIPPHVGIKTVMNPQLPDFDALNVKIAFKQQPWVASPGKPRVAFVNSFSAAGGNTAVLLQEGPKLQLSGQKDPRPVFPFLVSAKSLSALRNNTSALIEWLDDNPDVSLASLSYSLGARRAHYSNRITVTASTRRELIQLLKARLDTTNLTPTPSKPPKLAFVFTGQGVFYAGLARQLYELNADFRNDIKHMDRLVTDLTFPSILPAVEGKCNTEDASPLVAQLTLVCVQMALARYWESLGVRPNVVIGHSLGEYAALNAAGVLSTADTIYLVGRRARLLEEHTTPNTHGMIAVKGSVDELRRTSGLPTFDLACINSPTETVLSSSKDNIKQLERALNGAGFKFRVLDLPYAFHSSQLDPILEEFETISSPTVFNSPRIPVMSPLLGEVITTDGIFNAAYLARHARETVNFTDAVRNALEGGFMDQKTVLLEVGAHPICSRMVQTTAGPGLVAVPSLQRDEDPWKTLSNATGALHTAGIPIDWRQFHYEYNDSHEYLRLPQYQFDNKNYWIQYENDWCLHKIEPRTGKAIKGAEPVPTAPKLSTTSVHRIAFEEFNGDKGMVVTQSDMSDPTLRAAVQGHMVNDTGLCPSSLYADMAFTVCEYIARELKPEETNVGVNVGQMEVMNPLIIKENAKTTQILQLSVTADWESKRAKLQFTSVDENGKELAVHANCIATFENKSAWMPDWEENTFWIKDRISMLQEKLSRNEADKVSRSTAYKLFAALVNYSRPFQGMEEVIFDGANVEGTAKVSFQTEEKDGNYTVSPFWIDSSAHLSGFLLNGGGIAGLDAVYISHGWKSMRLARPLDRNTIYTTYVKMQPAPNNVMAGNIYILSDDEIIGIVGGLKFQRIPRKILNRLLPPGGAAAGKVSTPAPAPTPAPAAKRPAAAPKSDSAPKRSVPQAAPSTPKTIEEAIRIVAEESDLDLAELRDESEFANLGIDSLLSLQISGRIREDLGLDIQGSAFLDNATVGEFKRYLQDFVAADTVSTASESSEDDSWEVTSKVSMQSDEVPPKTGLANPKKEETRSLIRSTIAEEMDVPLEDVTATTDLASLGLDSLMSISILGTLRERTDLVLPSSLFVDYGTLDAIEEFLDLKPSPAKDNRSVSSKPSTKSSSQSKEVVPAALPVATARAVSILLQGKPSTAEKTLFLFPDGSGSATSYATIPPIDSRIAVYGLNCPFMTKPQDFTNGIKGVATLYLNEVRRRQPRGPYYLGGWSAGGIVAYEITQQLIAQGETVEQLVFFDSPSPVSLDPLPKRFHAFLAEVGLLGSNGQGPPSWLLPHFEATISALSDYEALPIQPHTKIPKTLIIWARHGVSRNPTDPRPTKTDDEPWTMTWLLDNRTDFGFNGWDGLLGTNSMEFKCIDGNHFTMLNQGEQVSHSPTHISECAPR</sequence>
<dbReference type="Pfam" id="PF16073">
    <property type="entry name" value="SAT"/>
    <property type="match status" value="1"/>
</dbReference>
<evidence type="ECO:0000313" key="11">
    <source>
        <dbReference type="Proteomes" id="UP000325780"/>
    </source>
</evidence>
<evidence type="ECO:0000256" key="1">
    <source>
        <dbReference type="ARBA" id="ARBA00022450"/>
    </source>
</evidence>
<feature type="active site" description="Proton donor; for dehydratase activity" evidence="5">
    <location>
        <position position="1509"/>
    </location>
</feature>
<dbReference type="Gene3D" id="3.10.129.110">
    <property type="entry name" value="Polyketide synthase dehydratase"/>
    <property type="match status" value="1"/>
</dbReference>
<dbReference type="InterPro" id="IPR049900">
    <property type="entry name" value="PKS_mFAS_DH"/>
</dbReference>
<dbReference type="InterPro" id="IPR014043">
    <property type="entry name" value="Acyl_transferase_dom"/>
</dbReference>
<dbReference type="InterPro" id="IPR018201">
    <property type="entry name" value="Ketoacyl_synth_AS"/>
</dbReference>
<feature type="domain" description="Ketosynthase family 3 (KS3)" evidence="8">
    <location>
        <begin position="371"/>
        <end position="801"/>
    </location>
</feature>
<dbReference type="Proteomes" id="UP000325780">
    <property type="component" value="Unassembled WGS sequence"/>
</dbReference>
<dbReference type="InterPro" id="IPR032088">
    <property type="entry name" value="SAT"/>
</dbReference>
<gene>
    <name evidence="10" type="ORF">BDV25DRAFT_127719</name>
</gene>
<dbReference type="Pfam" id="PF14765">
    <property type="entry name" value="PS-DH"/>
    <property type="match status" value="1"/>
</dbReference>
<dbReference type="SUPFAM" id="SSF53901">
    <property type="entry name" value="Thiolase-like"/>
    <property type="match status" value="1"/>
</dbReference>